<dbReference type="InterPro" id="IPR014359">
    <property type="entry name" value="KARI_prok"/>
</dbReference>
<evidence type="ECO:0000256" key="6">
    <source>
        <dbReference type="ARBA" id="ARBA00022723"/>
    </source>
</evidence>
<dbReference type="EMBL" id="VICE01000001">
    <property type="protein sequence ID" value="TQD51730.1"/>
    <property type="molecule type" value="Genomic_DNA"/>
</dbReference>
<keyword evidence="7 11" id="KW-0460">Magnesium</keyword>
<dbReference type="OrthoDB" id="9804088at2"/>
<dbReference type="GO" id="GO:0000287">
    <property type="term" value="F:magnesium ion binding"/>
    <property type="evidence" value="ECO:0007669"/>
    <property type="project" value="UniProtKB-UniRule"/>
</dbReference>
<feature type="binding site" evidence="11 12">
    <location>
        <position position="220"/>
    </location>
    <ligand>
        <name>Mg(2+)</name>
        <dbReference type="ChEBI" id="CHEBI:18420"/>
        <label>2</label>
    </ligand>
</feature>
<evidence type="ECO:0000256" key="2">
    <source>
        <dbReference type="ARBA" id="ARBA00004864"/>
    </source>
</evidence>
<dbReference type="SUPFAM" id="SSF51735">
    <property type="entry name" value="NAD(P)-binding Rossmann-fold domains"/>
    <property type="match status" value="1"/>
</dbReference>
<keyword evidence="8 11" id="KW-0560">Oxidoreductase</keyword>
<keyword evidence="17" id="KW-1185">Reference proteome</keyword>
<dbReference type="InterPro" id="IPR036291">
    <property type="entry name" value="NAD(P)-bd_dom_sf"/>
</dbReference>
<dbReference type="PIRSF" id="PIRSF000116">
    <property type="entry name" value="IlvC_gammaproteo"/>
    <property type="match status" value="1"/>
</dbReference>
<feature type="active site" evidence="11">
    <location>
        <position position="101"/>
    </location>
</feature>
<dbReference type="Proteomes" id="UP000318212">
    <property type="component" value="Unassembled WGS sequence"/>
</dbReference>
<comment type="catalytic activity">
    <reaction evidence="10 11">
        <text>(2R)-2,3-dihydroxy-3-methylbutanoate + NADP(+) = (2S)-2-acetolactate + NADPH + H(+)</text>
        <dbReference type="Rhea" id="RHEA:22068"/>
        <dbReference type="ChEBI" id="CHEBI:15378"/>
        <dbReference type="ChEBI" id="CHEBI:49072"/>
        <dbReference type="ChEBI" id="CHEBI:57783"/>
        <dbReference type="ChEBI" id="CHEBI:58349"/>
        <dbReference type="ChEBI" id="CHEBI:58476"/>
        <dbReference type="EC" id="1.1.1.86"/>
    </reaction>
</comment>
<evidence type="ECO:0000256" key="5">
    <source>
        <dbReference type="ARBA" id="ARBA00022605"/>
    </source>
</evidence>
<evidence type="ECO:0000256" key="1">
    <source>
        <dbReference type="ARBA" id="ARBA00002172"/>
    </source>
</evidence>
<dbReference type="UniPathway" id="UPA00047">
    <property type="reaction ID" value="UER00056"/>
</dbReference>
<feature type="binding site" evidence="11 12">
    <location>
        <position position="184"/>
    </location>
    <ligand>
        <name>Mg(2+)</name>
        <dbReference type="ChEBI" id="CHEBI:18420"/>
        <label>1</label>
    </ligand>
</feature>
<name>A0A508ANI9_9GAMM</name>
<dbReference type="RefSeq" id="WP_141516771.1">
    <property type="nucleotide sequence ID" value="NZ_VICE01000001.1"/>
</dbReference>
<dbReference type="UniPathway" id="UPA00049">
    <property type="reaction ID" value="UER00060"/>
</dbReference>
<dbReference type="InterPro" id="IPR008927">
    <property type="entry name" value="6-PGluconate_DH-like_C_sf"/>
</dbReference>
<dbReference type="PANTHER" id="PTHR21371">
    <property type="entry name" value="KETOL-ACID REDUCTOISOMERASE, MITOCHONDRIAL"/>
    <property type="match status" value="1"/>
</dbReference>
<feature type="domain" description="KARI N-terminal Rossmann" evidence="14">
    <location>
        <begin position="1"/>
        <end position="175"/>
    </location>
</feature>
<dbReference type="GO" id="GO:0016853">
    <property type="term" value="F:isomerase activity"/>
    <property type="evidence" value="ECO:0007669"/>
    <property type="project" value="UniProtKB-KW"/>
</dbReference>
<dbReference type="GO" id="GO:0005829">
    <property type="term" value="C:cytosol"/>
    <property type="evidence" value="ECO:0007669"/>
    <property type="project" value="TreeGrafter"/>
</dbReference>
<evidence type="ECO:0000256" key="10">
    <source>
        <dbReference type="ARBA" id="ARBA00049021"/>
    </source>
</evidence>
<evidence type="ECO:0000256" key="12">
    <source>
        <dbReference type="PROSITE-ProRule" id="PRU01198"/>
    </source>
</evidence>
<comment type="caution">
    <text evidence="16">The sequence shown here is derived from an EMBL/GenBank/DDBJ whole genome shotgun (WGS) entry which is preliminary data.</text>
</comment>
<dbReference type="EC" id="1.1.1.86" evidence="11"/>
<feature type="binding site" evidence="11">
    <location>
        <begin position="18"/>
        <end position="21"/>
    </location>
    <ligand>
        <name>NADP(+)</name>
        <dbReference type="ChEBI" id="CHEBI:58349"/>
    </ligand>
</feature>
<feature type="binding site" evidence="11 12">
    <location>
        <position position="224"/>
    </location>
    <ligand>
        <name>Mg(2+)</name>
        <dbReference type="ChEBI" id="CHEBI:18420"/>
        <label>2</label>
    </ligand>
</feature>
<sequence>MSSPSQTGPKPRIAIVGYGSQGRAHALNLRDSGFDVTIGLRPGGPTEIKARADGFTVRTPAEAVKGAELVAVLTPDMVQAQLYGEVIEPNIAPGACLLFAHGFNVHYQQINPREDLDVVLVAPKGPGALVRREYEIGRGVPSVYAVHQDRSGKAEALALAYCAGIGGARQNAIKTTFKEETETDLFGEQAVLCGGATKLVQAGWETLVEAGYQPEVAYYECLHELKLIVDLFYEGGVTRMHEFISETAQYGALTRGPYVVDENTKAQMKKVLQEIQDGTFARQWIAEYAAGNTQYKALKQADLDHPIEAVGRKLRANMKWLSTAPQARPADAADAAEAAQPEEAAA</sequence>
<evidence type="ECO:0000256" key="8">
    <source>
        <dbReference type="ARBA" id="ARBA00023002"/>
    </source>
</evidence>
<comment type="pathway">
    <text evidence="3 11">Amino-acid biosynthesis; L-isoleucine biosynthesis; L-isoleucine from 2-oxobutanoate: step 2/4.</text>
</comment>
<evidence type="ECO:0000256" key="13">
    <source>
        <dbReference type="SAM" id="MobiDB-lite"/>
    </source>
</evidence>
<dbReference type="Gene3D" id="3.40.50.720">
    <property type="entry name" value="NAD(P)-binding Rossmann-like Domain"/>
    <property type="match status" value="1"/>
</dbReference>
<feature type="domain" description="KARI C-terminal knotted" evidence="15">
    <location>
        <begin position="176"/>
        <end position="321"/>
    </location>
</feature>
<accession>A0A508ANI9</accession>
<keyword evidence="11" id="KW-0521">NADP</keyword>
<keyword evidence="5 11" id="KW-0028">Amino-acid biosynthesis</keyword>
<dbReference type="Pfam" id="PF07991">
    <property type="entry name" value="KARI_N"/>
    <property type="match status" value="1"/>
</dbReference>
<dbReference type="PANTHER" id="PTHR21371:SF1">
    <property type="entry name" value="KETOL-ACID REDUCTOISOMERASE, MITOCHONDRIAL"/>
    <property type="match status" value="1"/>
</dbReference>
<feature type="binding site" evidence="11">
    <location>
        <position position="41"/>
    </location>
    <ligand>
        <name>NADP(+)</name>
        <dbReference type="ChEBI" id="CHEBI:58349"/>
    </ligand>
</feature>
<dbReference type="GO" id="GO:0004455">
    <property type="term" value="F:ketol-acid reductoisomerase activity"/>
    <property type="evidence" value="ECO:0007669"/>
    <property type="project" value="UniProtKB-UniRule"/>
</dbReference>
<dbReference type="PROSITE" id="PS51850">
    <property type="entry name" value="KARI_N"/>
    <property type="match status" value="1"/>
</dbReference>
<evidence type="ECO:0000256" key="9">
    <source>
        <dbReference type="ARBA" id="ARBA00023304"/>
    </source>
</evidence>
<dbReference type="InterPro" id="IPR013116">
    <property type="entry name" value="KARI_N"/>
</dbReference>
<evidence type="ECO:0000256" key="11">
    <source>
        <dbReference type="HAMAP-Rule" id="MF_00435"/>
    </source>
</evidence>
<evidence type="ECO:0000259" key="14">
    <source>
        <dbReference type="PROSITE" id="PS51850"/>
    </source>
</evidence>
<dbReference type="NCBIfam" id="NF004017">
    <property type="entry name" value="PRK05479.1"/>
    <property type="match status" value="1"/>
</dbReference>
<comment type="pathway">
    <text evidence="2 11">Amino-acid biosynthesis; L-valine biosynthesis; L-valine from pyruvate: step 2/4.</text>
</comment>
<keyword evidence="6 11" id="KW-0479">Metal-binding</keyword>
<proteinExistence type="inferred from homology"/>
<feature type="binding site" evidence="11">
    <location>
        <position position="127"/>
    </location>
    <ligand>
        <name>NADP(+)</name>
        <dbReference type="ChEBI" id="CHEBI:58349"/>
    </ligand>
</feature>
<dbReference type="InterPro" id="IPR013023">
    <property type="entry name" value="KARI"/>
</dbReference>
<comment type="function">
    <text evidence="1 11">Involved in the biosynthesis of branched-chain amino acids (BCAA). Catalyzes an alkyl-migration followed by a ketol-acid reduction of (S)-2-acetolactate (S2AL) to yield (R)-2,3-dihydroxy-isovalerate. In the isomerase reaction, S2AL is rearranged via a Mg-dependent methyl migration to produce 3-hydroxy-3-methyl-2-ketobutyrate (HMKB). In the reductase reaction, this 2-ketoacid undergoes a metal-dependent reduction by NADPH to yield (R)-2,3-dihydroxy-isovalerate.</text>
</comment>
<evidence type="ECO:0000259" key="15">
    <source>
        <dbReference type="PROSITE" id="PS51851"/>
    </source>
</evidence>
<evidence type="ECO:0000256" key="4">
    <source>
        <dbReference type="ARBA" id="ARBA00010318"/>
    </source>
</evidence>
<feature type="binding site" evidence="11">
    <location>
        <position position="46"/>
    </location>
    <ligand>
        <name>NADP(+)</name>
        <dbReference type="ChEBI" id="CHEBI:58349"/>
    </ligand>
</feature>
<feature type="region of interest" description="Disordered" evidence="13">
    <location>
        <begin position="325"/>
        <end position="346"/>
    </location>
</feature>
<dbReference type="Pfam" id="PF01450">
    <property type="entry name" value="KARI_C"/>
    <property type="match status" value="1"/>
</dbReference>
<evidence type="ECO:0000256" key="7">
    <source>
        <dbReference type="ARBA" id="ARBA00022842"/>
    </source>
</evidence>
<feature type="binding site" evidence="11 12">
    <location>
        <position position="188"/>
    </location>
    <ligand>
        <name>Mg(2+)</name>
        <dbReference type="ChEBI" id="CHEBI:18420"/>
        <label>1</label>
    </ligand>
</feature>
<dbReference type="SUPFAM" id="SSF48179">
    <property type="entry name" value="6-phosphogluconate dehydrogenase C-terminal domain-like"/>
    <property type="match status" value="1"/>
</dbReference>
<gene>
    <name evidence="11 16" type="primary">ilvC</name>
    <name evidence="16" type="ORF">FKV25_00190</name>
</gene>
<keyword evidence="16" id="KW-0413">Isomerase</keyword>
<comment type="cofactor">
    <cofactor evidence="11">
        <name>Mg(2+)</name>
        <dbReference type="ChEBI" id="CHEBI:18420"/>
    </cofactor>
    <text evidence="11">Binds 2 magnesium ions per subunit.</text>
</comment>
<comment type="catalytic activity">
    <reaction evidence="11">
        <text>(2R,3R)-2,3-dihydroxy-3-methylpentanoate + NADP(+) = (S)-2-ethyl-2-hydroxy-3-oxobutanoate + NADPH + H(+)</text>
        <dbReference type="Rhea" id="RHEA:13493"/>
        <dbReference type="ChEBI" id="CHEBI:15378"/>
        <dbReference type="ChEBI" id="CHEBI:49256"/>
        <dbReference type="ChEBI" id="CHEBI:49258"/>
        <dbReference type="ChEBI" id="CHEBI:57783"/>
        <dbReference type="ChEBI" id="CHEBI:58349"/>
        <dbReference type="EC" id="1.1.1.86"/>
    </reaction>
</comment>
<protein>
    <recommendedName>
        <fullName evidence="11">Ketol-acid reductoisomerase (NADP(+))</fullName>
        <shortName evidence="11">KARI</shortName>
        <ecNumber evidence="11">1.1.1.86</ecNumber>
    </recommendedName>
    <alternativeName>
        <fullName evidence="11">Acetohydroxy-acid isomeroreductase</fullName>
        <shortName evidence="11">AHIR</shortName>
    </alternativeName>
    <alternativeName>
        <fullName evidence="11">Alpha-keto-beta-hydroxylacyl reductoisomerase</fullName>
    </alternativeName>
</protein>
<dbReference type="Gene3D" id="6.10.240.10">
    <property type="match status" value="1"/>
</dbReference>
<dbReference type="GO" id="GO:0009099">
    <property type="term" value="P:L-valine biosynthetic process"/>
    <property type="evidence" value="ECO:0007669"/>
    <property type="project" value="UniProtKB-UniRule"/>
</dbReference>
<comment type="caution">
    <text evidence="11">Lacks conserved residue(s) required for the propagation of feature annotation.</text>
</comment>
<dbReference type="NCBIfam" id="TIGR00465">
    <property type="entry name" value="ilvC"/>
    <property type="match status" value="1"/>
</dbReference>
<evidence type="ECO:0000313" key="17">
    <source>
        <dbReference type="Proteomes" id="UP000318212"/>
    </source>
</evidence>
<evidence type="ECO:0000256" key="3">
    <source>
        <dbReference type="ARBA" id="ARBA00004885"/>
    </source>
</evidence>
<keyword evidence="9 11" id="KW-0100">Branched-chain amino acid biosynthesis</keyword>
<dbReference type="GO" id="GO:0009097">
    <property type="term" value="P:isoleucine biosynthetic process"/>
    <property type="evidence" value="ECO:0007669"/>
    <property type="project" value="UniProtKB-UniRule"/>
</dbReference>
<dbReference type="HAMAP" id="MF_00435">
    <property type="entry name" value="IlvC"/>
    <property type="match status" value="1"/>
</dbReference>
<feature type="binding site" evidence="11 12">
    <location>
        <position position="184"/>
    </location>
    <ligand>
        <name>Mg(2+)</name>
        <dbReference type="ChEBI" id="CHEBI:18420"/>
        <label>2</label>
    </ligand>
</feature>
<dbReference type="InterPro" id="IPR000506">
    <property type="entry name" value="KARI_C"/>
</dbReference>
<dbReference type="AlphaFoldDB" id="A0A508ANI9"/>
<dbReference type="GO" id="GO:0050661">
    <property type="term" value="F:NADP binding"/>
    <property type="evidence" value="ECO:0007669"/>
    <property type="project" value="InterPro"/>
</dbReference>
<evidence type="ECO:0000313" key="16">
    <source>
        <dbReference type="EMBL" id="TQD51730.1"/>
    </source>
</evidence>
<dbReference type="PROSITE" id="PS51851">
    <property type="entry name" value="KARI_C"/>
    <property type="match status" value="1"/>
</dbReference>
<feature type="binding site" evidence="11 12">
    <location>
        <position position="245"/>
    </location>
    <ligand>
        <name>substrate</name>
    </ligand>
</feature>
<comment type="similarity">
    <text evidence="4 11 12">Belongs to the ketol-acid reductoisomerase family.</text>
</comment>
<organism evidence="16 17">
    <name type="scientific">Marilutibacter aestuarii</name>
    <dbReference type="NCBI Taxonomy" id="1706195"/>
    <lineage>
        <taxon>Bacteria</taxon>
        <taxon>Pseudomonadati</taxon>
        <taxon>Pseudomonadota</taxon>
        <taxon>Gammaproteobacteria</taxon>
        <taxon>Lysobacterales</taxon>
        <taxon>Lysobacteraceae</taxon>
        <taxon>Marilutibacter</taxon>
    </lineage>
</organism>
<reference evidence="16 17" key="1">
    <citation type="submission" date="2019-06" db="EMBL/GenBank/DDBJ databases">
        <title>Lysobacter alkalisoli sp. nov. isolated from saline soil.</title>
        <authorList>
            <person name="Sun J.-Q."/>
            <person name="Xu L."/>
        </authorList>
    </citation>
    <scope>NUCLEOTIDE SEQUENCE [LARGE SCALE GENOMIC DNA]</scope>
    <source>
        <strain evidence="16 17">JCM 31130</strain>
    </source>
</reference>